<keyword evidence="3" id="KW-1185">Reference proteome</keyword>
<comment type="caution">
    <text evidence="2">The sequence shown here is derived from an EMBL/GenBank/DDBJ whole genome shotgun (WGS) entry which is preliminary data.</text>
</comment>
<feature type="compositionally biased region" description="Basic residues" evidence="1">
    <location>
        <begin position="61"/>
        <end position="71"/>
    </location>
</feature>
<dbReference type="EMBL" id="JARPTC010000037">
    <property type="protein sequence ID" value="MDO7789142.1"/>
    <property type="molecule type" value="Genomic_DNA"/>
</dbReference>
<dbReference type="Proteomes" id="UP001172911">
    <property type="component" value="Unassembled WGS sequence"/>
</dbReference>
<reference evidence="2" key="2">
    <citation type="submission" date="2023-03" db="EMBL/GenBank/DDBJ databases">
        <authorList>
            <person name="Zhang Z."/>
        </authorList>
    </citation>
    <scope>NUCLEOTIDE SEQUENCE</scope>
    <source>
        <strain evidence="2">DSA</strain>
    </source>
</reference>
<feature type="region of interest" description="Disordered" evidence="1">
    <location>
        <begin position="1"/>
        <end position="22"/>
    </location>
</feature>
<accession>A0AAW7ZJB1</accession>
<evidence type="ECO:0000313" key="3">
    <source>
        <dbReference type="Proteomes" id="UP001172911"/>
    </source>
</evidence>
<proteinExistence type="predicted"/>
<name>A0AAW7ZJB1_9FIRM</name>
<reference evidence="2" key="1">
    <citation type="journal article" date="2023" name="J. Hazard. Mater.">
        <title>Anaerobic biodegradation of pyrene and benzo[a]pyrene by a new sulfate-reducing Desulforamulus aquiferis strain DSA.</title>
        <authorList>
            <person name="Zhang Z."/>
            <person name="Sun J."/>
            <person name="Gong X."/>
            <person name="Wang C."/>
            <person name="Wang H."/>
        </authorList>
    </citation>
    <scope>NUCLEOTIDE SEQUENCE</scope>
    <source>
        <strain evidence="2">DSA</strain>
    </source>
</reference>
<evidence type="ECO:0000256" key="1">
    <source>
        <dbReference type="SAM" id="MobiDB-lite"/>
    </source>
</evidence>
<sequence>MFGYSGNRRMAVGPKEIKEKTLSPVLKYKLSPEEIIARYGPPQKGPKPSPLAALNDPVMQRKPRRRGRPPKNKTEEPGGRLL</sequence>
<protein>
    <submittedName>
        <fullName evidence="2">Uncharacterized protein</fullName>
    </submittedName>
</protein>
<dbReference type="RefSeq" id="WP_304545708.1">
    <property type="nucleotide sequence ID" value="NZ_JARPTC010000037.1"/>
</dbReference>
<dbReference type="AlphaFoldDB" id="A0AAW7ZJB1"/>
<evidence type="ECO:0000313" key="2">
    <source>
        <dbReference type="EMBL" id="MDO7789142.1"/>
    </source>
</evidence>
<gene>
    <name evidence="2" type="ORF">P6N53_18180</name>
</gene>
<feature type="compositionally biased region" description="Basic and acidic residues" evidence="1">
    <location>
        <begin position="72"/>
        <end position="82"/>
    </location>
</feature>
<feature type="region of interest" description="Disordered" evidence="1">
    <location>
        <begin position="37"/>
        <end position="82"/>
    </location>
</feature>
<organism evidence="2 3">
    <name type="scientific">Desulforamulus aquiferis</name>
    <dbReference type="NCBI Taxonomy" id="1397668"/>
    <lineage>
        <taxon>Bacteria</taxon>
        <taxon>Bacillati</taxon>
        <taxon>Bacillota</taxon>
        <taxon>Clostridia</taxon>
        <taxon>Eubacteriales</taxon>
        <taxon>Peptococcaceae</taxon>
        <taxon>Desulforamulus</taxon>
    </lineage>
</organism>